<dbReference type="SUPFAM" id="SSF50156">
    <property type="entry name" value="PDZ domain-like"/>
    <property type="match status" value="1"/>
</dbReference>
<dbReference type="Gene3D" id="2.30.42.10">
    <property type="match status" value="1"/>
</dbReference>
<evidence type="ECO:0000256" key="3">
    <source>
        <dbReference type="SAM" id="MobiDB-lite"/>
    </source>
</evidence>
<feature type="transmembrane region" description="Helical" evidence="4">
    <location>
        <begin position="124"/>
        <end position="146"/>
    </location>
</feature>
<keyword evidence="4" id="KW-0472">Membrane</keyword>
<dbReference type="EMBL" id="JACBZN010000001">
    <property type="protein sequence ID" value="NYI39374.1"/>
    <property type="molecule type" value="Genomic_DNA"/>
</dbReference>
<dbReference type="Pfam" id="PF13365">
    <property type="entry name" value="Trypsin_2"/>
    <property type="match status" value="1"/>
</dbReference>
<feature type="compositionally biased region" description="Low complexity" evidence="3">
    <location>
        <begin position="20"/>
        <end position="31"/>
    </location>
</feature>
<dbReference type="PRINTS" id="PR00834">
    <property type="entry name" value="PROTEASES2C"/>
</dbReference>
<evidence type="ECO:0000313" key="6">
    <source>
        <dbReference type="EMBL" id="NYI39374.1"/>
    </source>
</evidence>
<accession>A0ABX2SKD8</accession>
<dbReference type="SUPFAM" id="SSF50494">
    <property type="entry name" value="Trypsin-like serine proteases"/>
    <property type="match status" value="1"/>
</dbReference>
<dbReference type="InterPro" id="IPR001478">
    <property type="entry name" value="PDZ"/>
</dbReference>
<protein>
    <submittedName>
        <fullName evidence="6">Serine protease PepD</fullName>
        <ecNumber evidence="6">3.4.21.-</ecNumber>
    </submittedName>
</protein>
<gene>
    <name evidence="6" type="ORF">BJ975_002749</name>
</gene>
<evidence type="ECO:0000313" key="7">
    <source>
        <dbReference type="Proteomes" id="UP000587211"/>
    </source>
</evidence>
<dbReference type="InterPro" id="IPR001940">
    <property type="entry name" value="Peptidase_S1C"/>
</dbReference>
<dbReference type="GO" id="GO:0006508">
    <property type="term" value="P:proteolysis"/>
    <property type="evidence" value="ECO:0007669"/>
    <property type="project" value="UniProtKB-KW"/>
</dbReference>
<dbReference type="Gene3D" id="2.40.10.120">
    <property type="match status" value="1"/>
</dbReference>
<feature type="region of interest" description="Disordered" evidence="3">
    <location>
        <begin position="1"/>
        <end position="120"/>
    </location>
</feature>
<dbReference type="InterPro" id="IPR051201">
    <property type="entry name" value="Chloro_Bact_Ser_Proteases"/>
</dbReference>
<organism evidence="6 7">
    <name type="scientific">Aeromicrobium tamlense</name>
    <dbReference type="NCBI Taxonomy" id="375541"/>
    <lineage>
        <taxon>Bacteria</taxon>
        <taxon>Bacillati</taxon>
        <taxon>Actinomycetota</taxon>
        <taxon>Actinomycetes</taxon>
        <taxon>Propionibacteriales</taxon>
        <taxon>Nocardioidaceae</taxon>
        <taxon>Aeromicrobium</taxon>
    </lineage>
</organism>
<keyword evidence="7" id="KW-1185">Reference proteome</keyword>
<evidence type="ECO:0000259" key="5">
    <source>
        <dbReference type="PROSITE" id="PS50106"/>
    </source>
</evidence>
<feature type="domain" description="PDZ" evidence="5">
    <location>
        <begin position="376"/>
        <end position="465"/>
    </location>
</feature>
<reference evidence="6 7" key="1">
    <citation type="submission" date="2020-07" db="EMBL/GenBank/DDBJ databases">
        <title>Sequencing the genomes of 1000 actinobacteria strains.</title>
        <authorList>
            <person name="Klenk H.-P."/>
        </authorList>
    </citation>
    <scope>NUCLEOTIDE SEQUENCE [LARGE SCALE GENOMIC DNA]</scope>
    <source>
        <strain evidence="6 7">DSM 19087</strain>
    </source>
</reference>
<dbReference type="EC" id="3.4.21.-" evidence="6"/>
<dbReference type="Proteomes" id="UP000587211">
    <property type="component" value="Unassembled WGS sequence"/>
</dbReference>
<proteinExistence type="predicted"/>
<dbReference type="PROSITE" id="PS50106">
    <property type="entry name" value="PDZ"/>
    <property type="match status" value="1"/>
</dbReference>
<keyword evidence="1 6" id="KW-0645">Protease</keyword>
<comment type="caution">
    <text evidence="6">The sequence shown here is derived from an EMBL/GenBank/DDBJ whole genome shotgun (WGS) entry which is preliminary data.</text>
</comment>
<dbReference type="PANTHER" id="PTHR43343">
    <property type="entry name" value="PEPTIDASE S12"/>
    <property type="match status" value="1"/>
</dbReference>
<dbReference type="InterPro" id="IPR036034">
    <property type="entry name" value="PDZ_sf"/>
</dbReference>
<keyword evidence="4" id="KW-1133">Transmembrane helix</keyword>
<feature type="compositionally biased region" description="Basic and acidic residues" evidence="3">
    <location>
        <begin position="38"/>
        <end position="71"/>
    </location>
</feature>
<evidence type="ECO:0000256" key="4">
    <source>
        <dbReference type="SAM" id="Phobius"/>
    </source>
</evidence>
<keyword evidence="2 6" id="KW-0378">Hydrolase</keyword>
<feature type="compositionally biased region" description="Gly residues" evidence="3">
    <location>
        <begin position="93"/>
        <end position="102"/>
    </location>
</feature>
<dbReference type="PANTHER" id="PTHR43343:SF3">
    <property type="entry name" value="PROTEASE DO-LIKE 8, CHLOROPLASTIC"/>
    <property type="match status" value="1"/>
</dbReference>
<evidence type="ECO:0000256" key="2">
    <source>
        <dbReference type="ARBA" id="ARBA00022801"/>
    </source>
</evidence>
<dbReference type="InterPro" id="IPR009003">
    <property type="entry name" value="Peptidase_S1_PA"/>
</dbReference>
<name>A0ABX2SKD8_9ACTN</name>
<dbReference type="RefSeq" id="WP_223302989.1">
    <property type="nucleotide sequence ID" value="NZ_BAAAMP010000002.1"/>
</dbReference>
<evidence type="ECO:0000256" key="1">
    <source>
        <dbReference type="ARBA" id="ARBA00022670"/>
    </source>
</evidence>
<dbReference type="GO" id="GO:0008233">
    <property type="term" value="F:peptidase activity"/>
    <property type="evidence" value="ECO:0007669"/>
    <property type="project" value="UniProtKB-KW"/>
</dbReference>
<keyword evidence="4" id="KW-0812">Transmembrane</keyword>
<dbReference type="Pfam" id="PF13180">
    <property type="entry name" value="PDZ_2"/>
    <property type="match status" value="1"/>
</dbReference>
<feature type="region of interest" description="Disordered" evidence="3">
    <location>
        <begin position="152"/>
        <end position="176"/>
    </location>
</feature>
<sequence>MTDQRDPYADRPYVPPTAPQEPQQPAQRAETGWPFSEPRADEHRAEETRVEEPRADERPVDPWATTDDHEPTVSVNEPTRTFAGAPADPNGPTGPGGPGGSAAFGYPMASPEPQPRKKRRAGRLVAAATGVILLAGASAAGGAALYDAMQDDSSTSTSVTGTSLDRPASSTGAQSDVSAVADAVLPATVKINVTGGGESGTGTGVVISKDGSILTNNHVVEAAADGGSITVAFNDGRIAKAEIVGRDVATDVAVIKAEGVSDLPAATLGDSKQVKVGQTVVAIGSPFGLESTVTTGIVSALNRPVSPGDQSADGPSTTFPAIQTDAAINPGNSGGPLVNLEGQVIGINSAINTGGQGNGSVGLGFAIPINLVNNVATQILDGDTVEHAQIGVQVRSATGDDQVTTIGAEIGEVSSGGAGDKAGLKAGDIVTKVDGNPVSDNQALVATVRGYKPGDTIELTVLRGDKTQEIEVELGSDGGAAARAQE</sequence>
<dbReference type="SMART" id="SM00228">
    <property type="entry name" value="PDZ"/>
    <property type="match status" value="1"/>
</dbReference>
<feature type="compositionally biased region" description="Low complexity" evidence="3">
    <location>
        <begin position="153"/>
        <end position="163"/>
    </location>
</feature>